<name>A0A1G1ZMX6_9BACT</name>
<comment type="caution">
    <text evidence="3">The sequence shown here is derived from an EMBL/GenBank/DDBJ whole genome shotgun (WGS) entry which is preliminary data.</text>
</comment>
<keyword evidence="2" id="KW-0175">Coiled coil</keyword>
<dbReference type="Proteomes" id="UP000177942">
    <property type="component" value="Unassembled WGS sequence"/>
</dbReference>
<evidence type="ECO:0000256" key="1">
    <source>
        <dbReference type="ARBA" id="ARBA00044777"/>
    </source>
</evidence>
<dbReference type="PANTHER" id="PTHR33969">
    <property type="entry name" value="SEGREGATION AND CONDENSATION PROTEIN A"/>
    <property type="match status" value="1"/>
</dbReference>
<dbReference type="PANTHER" id="PTHR33969:SF2">
    <property type="entry name" value="SEGREGATION AND CONDENSATION PROTEIN A"/>
    <property type="match status" value="1"/>
</dbReference>
<accession>A0A1G1ZMX6</accession>
<dbReference type="SUPFAM" id="SSF46785">
    <property type="entry name" value="Winged helix' DNA-binding domain"/>
    <property type="match status" value="1"/>
</dbReference>
<dbReference type="EMBL" id="MHJJ01000005">
    <property type="protein sequence ID" value="OGY66003.1"/>
    <property type="molecule type" value="Genomic_DNA"/>
</dbReference>
<dbReference type="Gene3D" id="1.10.10.580">
    <property type="entry name" value="Structural maintenance of chromosome 1. Chain E"/>
    <property type="match status" value="1"/>
</dbReference>
<organism evidence="3 4">
    <name type="scientific">Candidatus Harrisonbacteria bacterium RIFCSPLOWO2_01_FULL_44_18</name>
    <dbReference type="NCBI Taxonomy" id="1798407"/>
    <lineage>
        <taxon>Bacteria</taxon>
        <taxon>Candidatus Harrisoniibacteriota</taxon>
    </lineage>
</organism>
<gene>
    <name evidence="3" type="ORF">A3A16_01300</name>
</gene>
<sequence length="244" mass="28189">MTFMNYEVKLEQFTGPLNKLLELIEARKLEITALNLAEVTEDFINYIRSLEKGADPEILADFIVVASRLILIKSKTLLPSLELTEEEEGEIKDLEARLKIYKEFCSAKSEKDASATTYINKLWNQKQVSFSRELFKNLPPIFYPPRNLNAEDLTNSIIKLTAVLKELLPETRNLKKAIVSVEEKIKELLNRLTQKAQHSFKDLAKEKPRQEIIAVFLAILHLFRDKFINIEQTEPFGDIILKKP</sequence>
<evidence type="ECO:0000256" key="2">
    <source>
        <dbReference type="SAM" id="Coils"/>
    </source>
</evidence>
<dbReference type="InterPro" id="IPR003768">
    <property type="entry name" value="ScpA"/>
</dbReference>
<feature type="coiled-coil region" evidence="2">
    <location>
        <begin position="171"/>
        <end position="198"/>
    </location>
</feature>
<dbReference type="AlphaFoldDB" id="A0A1G1ZMX6"/>
<evidence type="ECO:0000313" key="3">
    <source>
        <dbReference type="EMBL" id="OGY66003.1"/>
    </source>
</evidence>
<dbReference type="Gene3D" id="6.10.250.2410">
    <property type="match status" value="1"/>
</dbReference>
<dbReference type="InterPro" id="IPR036390">
    <property type="entry name" value="WH_DNA-bd_sf"/>
</dbReference>
<dbReference type="Pfam" id="PF02616">
    <property type="entry name" value="SMC_ScpA"/>
    <property type="match status" value="1"/>
</dbReference>
<proteinExistence type="predicted"/>
<dbReference type="STRING" id="1798407.A3A16_01300"/>
<protein>
    <recommendedName>
        <fullName evidence="1">Segregation and condensation protein A</fullName>
    </recommendedName>
</protein>
<reference evidence="3 4" key="1">
    <citation type="journal article" date="2016" name="Nat. Commun.">
        <title>Thousands of microbial genomes shed light on interconnected biogeochemical processes in an aquifer system.</title>
        <authorList>
            <person name="Anantharaman K."/>
            <person name="Brown C.T."/>
            <person name="Hug L.A."/>
            <person name="Sharon I."/>
            <person name="Castelle C.J."/>
            <person name="Probst A.J."/>
            <person name="Thomas B.C."/>
            <person name="Singh A."/>
            <person name="Wilkins M.J."/>
            <person name="Karaoz U."/>
            <person name="Brodie E.L."/>
            <person name="Williams K.H."/>
            <person name="Hubbard S.S."/>
            <person name="Banfield J.F."/>
        </authorList>
    </citation>
    <scope>NUCLEOTIDE SEQUENCE [LARGE SCALE GENOMIC DNA]</scope>
</reference>
<evidence type="ECO:0000313" key="4">
    <source>
        <dbReference type="Proteomes" id="UP000177942"/>
    </source>
</evidence>
<dbReference type="InterPro" id="IPR023093">
    <property type="entry name" value="ScpA-like_C"/>
</dbReference>